<name>X1R390_9ZZZZ</name>
<proteinExistence type="predicted"/>
<comment type="caution">
    <text evidence="1">The sequence shown here is derived from an EMBL/GenBank/DDBJ whole genome shotgun (WGS) entry which is preliminary data.</text>
</comment>
<organism evidence="1">
    <name type="scientific">marine sediment metagenome</name>
    <dbReference type="NCBI Taxonomy" id="412755"/>
    <lineage>
        <taxon>unclassified sequences</taxon>
        <taxon>metagenomes</taxon>
        <taxon>ecological metagenomes</taxon>
    </lineage>
</organism>
<feature type="non-terminal residue" evidence="1">
    <location>
        <position position="111"/>
    </location>
</feature>
<reference evidence="1" key="1">
    <citation type="journal article" date="2014" name="Front. Microbiol.">
        <title>High frequency of phylogenetically diverse reductive dehalogenase-homologous genes in deep subseafloor sedimentary metagenomes.</title>
        <authorList>
            <person name="Kawai M."/>
            <person name="Futagami T."/>
            <person name="Toyoda A."/>
            <person name="Takaki Y."/>
            <person name="Nishi S."/>
            <person name="Hori S."/>
            <person name="Arai W."/>
            <person name="Tsubouchi T."/>
            <person name="Morono Y."/>
            <person name="Uchiyama I."/>
            <person name="Ito T."/>
            <person name="Fujiyama A."/>
            <person name="Inagaki F."/>
            <person name="Takami H."/>
        </authorList>
    </citation>
    <scope>NUCLEOTIDE SEQUENCE</scope>
    <source>
        <strain evidence="1">Expedition CK06-06</strain>
    </source>
</reference>
<protein>
    <submittedName>
        <fullName evidence="1">Uncharacterized protein</fullName>
    </submittedName>
</protein>
<evidence type="ECO:0000313" key="1">
    <source>
        <dbReference type="EMBL" id="GAI75222.1"/>
    </source>
</evidence>
<gene>
    <name evidence="1" type="ORF">S12H4_13425</name>
</gene>
<dbReference type="EMBL" id="BARW01006396">
    <property type="protein sequence ID" value="GAI75222.1"/>
    <property type="molecule type" value="Genomic_DNA"/>
</dbReference>
<accession>X1R390</accession>
<dbReference type="AlphaFoldDB" id="X1R390"/>
<sequence length="111" mass="12108">MAKSDSFFIRAELQQTGASFVDKEIDLGSFVNLGIAKSTVLRIHAIEVQISDDDAPEKGPFTSGATMNIGWDLTTQQQTTLVTLADKSVVVSGRYMVAETTNIDYDSMIKD</sequence>